<dbReference type="PANTHER" id="PTHR11668:SF300">
    <property type="entry name" value="SERINE_THREONINE-PROTEIN PHOSPHATASE"/>
    <property type="match status" value="1"/>
</dbReference>
<dbReference type="Pfam" id="PF00149">
    <property type="entry name" value="Metallophos"/>
    <property type="match status" value="1"/>
</dbReference>
<dbReference type="OrthoDB" id="10264047at2759"/>
<dbReference type="InterPro" id="IPR050341">
    <property type="entry name" value="PP1_catalytic_subunit"/>
</dbReference>
<gene>
    <name evidence="10" type="ORF">TRFO_27150</name>
</gene>
<keyword evidence="3 8" id="KW-0378">Hydrolase</keyword>
<evidence type="ECO:0000256" key="8">
    <source>
        <dbReference type="RuleBase" id="RU004273"/>
    </source>
</evidence>
<dbReference type="PANTHER" id="PTHR11668">
    <property type="entry name" value="SERINE/THREONINE PROTEIN PHOSPHATASE"/>
    <property type="match status" value="1"/>
</dbReference>
<dbReference type="InterPro" id="IPR029052">
    <property type="entry name" value="Metallo-depent_PP-like"/>
</dbReference>
<dbReference type="GeneID" id="94840069"/>
<dbReference type="Proteomes" id="UP000179807">
    <property type="component" value="Unassembled WGS sequence"/>
</dbReference>
<keyword evidence="5" id="KW-0464">Manganese</keyword>
<comment type="similarity">
    <text evidence="8">Belongs to the PPP phosphatase family.</text>
</comment>
<keyword evidence="4" id="KW-0904">Protein phosphatase</keyword>
<evidence type="ECO:0000256" key="1">
    <source>
        <dbReference type="ARBA" id="ARBA00001936"/>
    </source>
</evidence>
<accession>A0A1J4K1A2</accession>
<reference evidence="10" key="1">
    <citation type="submission" date="2016-10" db="EMBL/GenBank/DDBJ databases">
        <authorList>
            <person name="Benchimol M."/>
            <person name="Almeida L.G."/>
            <person name="Vasconcelos A.T."/>
            <person name="Perreira-Neves A."/>
            <person name="Rosa I.A."/>
            <person name="Tasca T."/>
            <person name="Bogo M.R."/>
            <person name="de Souza W."/>
        </authorList>
    </citation>
    <scope>NUCLEOTIDE SEQUENCE [LARGE SCALE GENOMIC DNA]</scope>
    <source>
        <strain evidence="10">K</strain>
    </source>
</reference>
<protein>
    <recommendedName>
        <fullName evidence="8">Serine/threonine-protein phosphatase</fullName>
        <ecNumber evidence="8">3.1.3.16</ecNumber>
    </recommendedName>
</protein>
<dbReference type="GO" id="GO:0046872">
    <property type="term" value="F:metal ion binding"/>
    <property type="evidence" value="ECO:0007669"/>
    <property type="project" value="UniProtKB-KW"/>
</dbReference>
<dbReference type="EMBL" id="MLAK01000766">
    <property type="protein sequence ID" value="OHT05209.1"/>
    <property type="molecule type" value="Genomic_DNA"/>
</dbReference>
<dbReference type="VEuPathDB" id="TrichDB:TRFO_27150"/>
<evidence type="ECO:0000313" key="10">
    <source>
        <dbReference type="EMBL" id="OHT05209.1"/>
    </source>
</evidence>
<organism evidence="10 11">
    <name type="scientific">Tritrichomonas foetus</name>
    <dbReference type="NCBI Taxonomy" id="1144522"/>
    <lineage>
        <taxon>Eukaryota</taxon>
        <taxon>Metamonada</taxon>
        <taxon>Parabasalia</taxon>
        <taxon>Tritrichomonadida</taxon>
        <taxon>Tritrichomonadidae</taxon>
        <taxon>Tritrichomonas</taxon>
    </lineage>
</organism>
<name>A0A1J4K1A2_9EUKA</name>
<dbReference type="InterPro" id="IPR006186">
    <property type="entry name" value="Ser/Thr-sp_prot-phosphatase"/>
</dbReference>
<evidence type="ECO:0000313" key="11">
    <source>
        <dbReference type="Proteomes" id="UP000179807"/>
    </source>
</evidence>
<comment type="caution">
    <text evidence="10">The sequence shown here is derived from an EMBL/GenBank/DDBJ whole genome shotgun (WGS) entry which is preliminary data.</text>
</comment>
<evidence type="ECO:0000256" key="3">
    <source>
        <dbReference type="ARBA" id="ARBA00022801"/>
    </source>
</evidence>
<evidence type="ECO:0000259" key="9">
    <source>
        <dbReference type="PROSITE" id="PS00125"/>
    </source>
</evidence>
<evidence type="ECO:0000256" key="6">
    <source>
        <dbReference type="ARBA" id="ARBA00047761"/>
    </source>
</evidence>
<evidence type="ECO:0000256" key="5">
    <source>
        <dbReference type="ARBA" id="ARBA00023211"/>
    </source>
</evidence>
<dbReference type="RefSeq" id="XP_068358345.1">
    <property type="nucleotide sequence ID" value="XM_068505365.1"/>
</dbReference>
<comment type="catalytic activity">
    <reaction evidence="7 8">
        <text>O-phospho-L-threonyl-[protein] + H2O = L-threonyl-[protein] + phosphate</text>
        <dbReference type="Rhea" id="RHEA:47004"/>
        <dbReference type="Rhea" id="RHEA-COMP:11060"/>
        <dbReference type="Rhea" id="RHEA-COMP:11605"/>
        <dbReference type="ChEBI" id="CHEBI:15377"/>
        <dbReference type="ChEBI" id="CHEBI:30013"/>
        <dbReference type="ChEBI" id="CHEBI:43474"/>
        <dbReference type="ChEBI" id="CHEBI:61977"/>
        <dbReference type="EC" id="3.1.3.16"/>
    </reaction>
</comment>
<sequence length="375" mass="42547">MLSSSEIDEIVFQVLLSRMHGKKRYAQPVTANTMHRLLNQAQDILKKEPVMLELSADIAVVGDIHGNIDDLLRIFERLRYPPAMRYIFLGDYVDRGLYGTEVLMLLFALKVKYPENIFLLRGNHETENLSRYYGFYKEISGKYEEDVYMSIIDTFDYLPLCAIIGDRIFCVHGGISPLLKNVDDFAHMQKPHELSGCGIFTDMVWSDPGIDVAEYAPNERGCGYIYGPKALAKFLDDNGLDLLVRSHEMCSDGVAWPYADDEETVDRCLTVFSNSNYCYRGNSGAILHISSDLLVNVEVFPPLTEQDLKKRKVLLPYWLYDMIAKKEAEKKNAVKSTARSSKAKELVPLRVSENEGKYGNTVKDVPLRVAVPVNC</sequence>
<evidence type="ECO:0000256" key="2">
    <source>
        <dbReference type="ARBA" id="ARBA00022723"/>
    </source>
</evidence>
<dbReference type="PRINTS" id="PR00114">
    <property type="entry name" value="STPHPHTASE"/>
</dbReference>
<dbReference type="Gene3D" id="3.60.21.10">
    <property type="match status" value="1"/>
</dbReference>
<evidence type="ECO:0000256" key="4">
    <source>
        <dbReference type="ARBA" id="ARBA00022912"/>
    </source>
</evidence>
<comment type="catalytic activity">
    <reaction evidence="6">
        <text>O-phospho-L-seryl-[protein] + H2O = L-seryl-[protein] + phosphate</text>
        <dbReference type="Rhea" id="RHEA:20629"/>
        <dbReference type="Rhea" id="RHEA-COMP:9863"/>
        <dbReference type="Rhea" id="RHEA-COMP:11604"/>
        <dbReference type="ChEBI" id="CHEBI:15377"/>
        <dbReference type="ChEBI" id="CHEBI:29999"/>
        <dbReference type="ChEBI" id="CHEBI:43474"/>
        <dbReference type="ChEBI" id="CHEBI:83421"/>
        <dbReference type="EC" id="3.1.3.16"/>
    </reaction>
</comment>
<dbReference type="AlphaFoldDB" id="A0A1J4K1A2"/>
<dbReference type="SMART" id="SM00156">
    <property type="entry name" value="PP2Ac"/>
    <property type="match status" value="1"/>
</dbReference>
<dbReference type="GO" id="GO:0005634">
    <property type="term" value="C:nucleus"/>
    <property type="evidence" value="ECO:0007669"/>
    <property type="project" value="TreeGrafter"/>
</dbReference>
<feature type="domain" description="Serine/threonine specific protein phosphatases" evidence="9">
    <location>
        <begin position="120"/>
        <end position="125"/>
    </location>
</feature>
<dbReference type="PROSITE" id="PS00125">
    <property type="entry name" value="SER_THR_PHOSPHATASE"/>
    <property type="match status" value="1"/>
</dbReference>
<dbReference type="EC" id="3.1.3.16" evidence="8"/>
<comment type="cofactor">
    <cofactor evidence="1">
        <name>Mn(2+)</name>
        <dbReference type="ChEBI" id="CHEBI:29035"/>
    </cofactor>
</comment>
<proteinExistence type="inferred from homology"/>
<keyword evidence="11" id="KW-1185">Reference proteome</keyword>
<dbReference type="GO" id="GO:0005737">
    <property type="term" value="C:cytoplasm"/>
    <property type="evidence" value="ECO:0007669"/>
    <property type="project" value="TreeGrafter"/>
</dbReference>
<dbReference type="InterPro" id="IPR004843">
    <property type="entry name" value="Calcineurin-like_PHP"/>
</dbReference>
<dbReference type="FunFam" id="3.60.21.10:FF:000069">
    <property type="entry name" value="Serine/threonine-protein phosphatase"/>
    <property type="match status" value="1"/>
</dbReference>
<dbReference type="GO" id="GO:0004722">
    <property type="term" value="F:protein serine/threonine phosphatase activity"/>
    <property type="evidence" value="ECO:0007669"/>
    <property type="project" value="UniProtKB-EC"/>
</dbReference>
<keyword evidence="2" id="KW-0479">Metal-binding</keyword>
<evidence type="ECO:0000256" key="7">
    <source>
        <dbReference type="ARBA" id="ARBA00048336"/>
    </source>
</evidence>
<dbReference type="SUPFAM" id="SSF56300">
    <property type="entry name" value="Metallo-dependent phosphatases"/>
    <property type="match status" value="1"/>
</dbReference>